<dbReference type="EMBL" id="JARJCN010000004">
    <property type="protein sequence ID" value="KAJ7101301.1"/>
    <property type="molecule type" value="Genomic_DNA"/>
</dbReference>
<name>A0AAD6UF10_9AGAR</name>
<comment type="caution">
    <text evidence="2">The sequence shown here is derived from an EMBL/GenBank/DDBJ whole genome shotgun (WGS) entry which is preliminary data.</text>
</comment>
<proteinExistence type="predicted"/>
<protein>
    <submittedName>
        <fullName evidence="2">Uncharacterized protein</fullName>
    </submittedName>
</protein>
<dbReference type="AlphaFoldDB" id="A0AAD6UF10"/>
<dbReference type="Proteomes" id="UP001222325">
    <property type="component" value="Unassembled WGS sequence"/>
</dbReference>
<gene>
    <name evidence="2" type="ORF">B0H15DRAFT_991058</name>
</gene>
<keyword evidence="3" id="KW-1185">Reference proteome</keyword>
<feature type="compositionally biased region" description="Low complexity" evidence="1">
    <location>
        <begin position="134"/>
        <end position="148"/>
    </location>
</feature>
<evidence type="ECO:0000313" key="2">
    <source>
        <dbReference type="EMBL" id="KAJ7101301.1"/>
    </source>
</evidence>
<feature type="region of interest" description="Disordered" evidence="1">
    <location>
        <begin position="134"/>
        <end position="157"/>
    </location>
</feature>
<sequence length="157" mass="15154">MRLLSRPSSPASVAELAPVLLLAYLSTLTTATVALAPRIIIPSLVPAACTTACAPATADQSTCGGTGEGGIPCLCTPTRGANFAQCITCVVGTAPGDSLALSAAHGVLDDYTSRCAQHGAPIASLTLSLPTASPAPTGAGGNNAKANGAGRGPGSGV</sequence>
<accession>A0AAD6UF10</accession>
<reference evidence="2" key="1">
    <citation type="submission" date="2023-03" db="EMBL/GenBank/DDBJ databases">
        <title>Massive genome expansion in bonnet fungi (Mycena s.s.) driven by repeated elements and novel gene families across ecological guilds.</title>
        <authorList>
            <consortium name="Lawrence Berkeley National Laboratory"/>
            <person name="Harder C.B."/>
            <person name="Miyauchi S."/>
            <person name="Viragh M."/>
            <person name="Kuo A."/>
            <person name="Thoen E."/>
            <person name="Andreopoulos B."/>
            <person name="Lu D."/>
            <person name="Skrede I."/>
            <person name="Drula E."/>
            <person name="Henrissat B."/>
            <person name="Morin E."/>
            <person name="Kohler A."/>
            <person name="Barry K."/>
            <person name="LaButti K."/>
            <person name="Morin E."/>
            <person name="Salamov A."/>
            <person name="Lipzen A."/>
            <person name="Mereny Z."/>
            <person name="Hegedus B."/>
            <person name="Baldrian P."/>
            <person name="Stursova M."/>
            <person name="Weitz H."/>
            <person name="Taylor A."/>
            <person name="Grigoriev I.V."/>
            <person name="Nagy L.G."/>
            <person name="Martin F."/>
            <person name="Kauserud H."/>
        </authorList>
    </citation>
    <scope>NUCLEOTIDE SEQUENCE</scope>
    <source>
        <strain evidence="2">CBHHK173m</strain>
    </source>
</reference>
<organism evidence="2 3">
    <name type="scientific">Mycena belliarum</name>
    <dbReference type="NCBI Taxonomy" id="1033014"/>
    <lineage>
        <taxon>Eukaryota</taxon>
        <taxon>Fungi</taxon>
        <taxon>Dikarya</taxon>
        <taxon>Basidiomycota</taxon>
        <taxon>Agaricomycotina</taxon>
        <taxon>Agaricomycetes</taxon>
        <taxon>Agaricomycetidae</taxon>
        <taxon>Agaricales</taxon>
        <taxon>Marasmiineae</taxon>
        <taxon>Mycenaceae</taxon>
        <taxon>Mycena</taxon>
    </lineage>
</organism>
<evidence type="ECO:0000256" key="1">
    <source>
        <dbReference type="SAM" id="MobiDB-lite"/>
    </source>
</evidence>
<evidence type="ECO:0000313" key="3">
    <source>
        <dbReference type="Proteomes" id="UP001222325"/>
    </source>
</evidence>